<name>A0A0J8G9A0_9LIST</name>
<keyword evidence="3" id="KW-1185">Reference proteome</keyword>
<dbReference type="PANTHER" id="PTHR13887">
    <property type="entry name" value="GLUTATHIONE S-TRANSFERASE KAPPA"/>
    <property type="match status" value="1"/>
</dbReference>
<dbReference type="SUPFAM" id="SSF52833">
    <property type="entry name" value="Thioredoxin-like"/>
    <property type="match status" value="1"/>
</dbReference>
<gene>
    <name evidence="2" type="ORF">X560_1630</name>
</gene>
<organism evidence="2 3">
    <name type="scientific">Listeria fleischmannii 1991</name>
    <dbReference type="NCBI Taxonomy" id="1430899"/>
    <lineage>
        <taxon>Bacteria</taxon>
        <taxon>Bacillati</taxon>
        <taxon>Bacillota</taxon>
        <taxon>Bacilli</taxon>
        <taxon>Bacillales</taxon>
        <taxon>Listeriaceae</taxon>
        <taxon>Listeria</taxon>
    </lineage>
</organism>
<sequence length="226" mass="25089">MEIEIWSDFACPFCYIGKTNLEKVLDGRTDVNVTFRSFELDPNAPVQTDKNIHELLAEKYGKTVAEAKAMNENVGNMARSAGLLFDFDHIQATNTFTAHRIAQYARTVGKENEFMTAGMEAYFTKGGHLNDEETLLKLAEEADLNLDKVKKIIHSDEYLAQVRVDETKAMEYGITSVPFFLIDGKYAISGAQPVESFVSVLERASGTKEDISKSQGPGCSDDSCSF</sequence>
<comment type="caution">
    <text evidence="2">The sequence shown here is derived from an EMBL/GenBank/DDBJ whole genome shotgun (WGS) entry which is preliminary data.</text>
</comment>
<protein>
    <submittedName>
        <fullName evidence="2">DSBA-like thioredoxin domain-containing protein</fullName>
    </submittedName>
</protein>
<dbReference type="PANTHER" id="PTHR13887:SF41">
    <property type="entry name" value="THIOREDOXIN SUPERFAMILY PROTEIN"/>
    <property type="match status" value="1"/>
</dbReference>
<dbReference type="PATRIC" id="fig|1430899.3.peg.1665"/>
<accession>A0A0J8G9A0</accession>
<dbReference type="EMBL" id="AZHO01000020">
    <property type="protein sequence ID" value="KMT59302.1"/>
    <property type="molecule type" value="Genomic_DNA"/>
</dbReference>
<feature type="domain" description="DSBA-like thioredoxin" evidence="1">
    <location>
        <begin position="3"/>
        <end position="201"/>
    </location>
</feature>
<evidence type="ECO:0000313" key="2">
    <source>
        <dbReference type="EMBL" id="KMT59302.1"/>
    </source>
</evidence>
<proteinExistence type="predicted"/>
<dbReference type="InterPro" id="IPR036249">
    <property type="entry name" value="Thioredoxin-like_sf"/>
</dbReference>
<dbReference type="Gene3D" id="3.40.30.10">
    <property type="entry name" value="Glutaredoxin"/>
    <property type="match status" value="1"/>
</dbReference>
<dbReference type="RefSeq" id="WP_007471829.1">
    <property type="nucleotide sequence ID" value="NZ_KQ130616.1"/>
</dbReference>
<dbReference type="Pfam" id="PF01323">
    <property type="entry name" value="DSBA"/>
    <property type="match status" value="1"/>
</dbReference>
<dbReference type="AlphaFoldDB" id="A0A0J8G9A0"/>
<dbReference type="OrthoDB" id="9799122at2"/>
<dbReference type="CDD" id="cd03024">
    <property type="entry name" value="DsbA_FrnE"/>
    <property type="match status" value="1"/>
</dbReference>
<dbReference type="GO" id="GO:0016491">
    <property type="term" value="F:oxidoreductase activity"/>
    <property type="evidence" value="ECO:0007669"/>
    <property type="project" value="InterPro"/>
</dbReference>
<dbReference type="Proteomes" id="UP000052258">
    <property type="component" value="Unassembled WGS sequence"/>
</dbReference>
<evidence type="ECO:0000313" key="3">
    <source>
        <dbReference type="Proteomes" id="UP000052258"/>
    </source>
</evidence>
<dbReference type="InterPro" id="IPR001853">
    <property type="entry name" value="DSBA-like_thioredoxin_dom"/>
</dbReference>
<evidence type="ECO:0000259" key="1">
    <source>
        <dbReference type="Pfam" id="PF01323"/>
    </source>
</evidence>
<reference evidence="2 3" key="1">
    <citation type="journal article" date="2015" name="Genome Biol. Evol.">
        <title>Comparative Genomics of Listeria Sensu Lato: Genus-Wide Differences in Evolutionary Dynamics and the Progressive Gain of Complex, Potentially Pathogenicity-Related Traits through Lateral Gene Transfer.</title>
        <authorList>
            <person name="Chiara M."/>
            <person name="Caruso M."/>
            <person name="D'Erchia A.M."/>
            <person name="Manzari C."/>
            <person name="Fraccalvieri R."/>
            <person name="Goffredo E."/>
            <person name="Latorre L."/>
            <person name="Miccolupo A."/>
            <person name="Padalino I."/>
            <person name="Santagada G."/>
            <person name="Chiocco D."/>
            <person name="Pesole G."/>
            <person name="Horner D.S."/>
            <person name="Parisi A."/>
        </authorList>
    </citation>
    <scope>NUCLEOTIDE SEQUENCE [LARGE SCALE GENOMIC DNA]</scope>
    <source>
        <strain evidence="2 3">1991</strain>
    </source>
</reference>